<dbReference type="Pfam" id="PF14560">
    <property type="entry name" value="Ubiquitin_2"/>
    <property type="match status" value="1"/>
</dbReference>
<dbReference type="SUPFAM" id="SSF54236">
    <property type="entry name" value="Ubiquitin-like"/>
    <property type="match status" value="1"/>
</dbReference>
<evidence type="ECO:0000313" key="2">
    <source>
        <dbReference type="EMBL" id="CAH1967062.1"/>
    </source>
</evidence>
<dbReference type="OrthoDB" id="5855206at2759"/>
<dbReference type="EMBL" id="CAKOFQ010006741">
    <property type="protein sequence ID" value="CAH1967062.1"/>
    <property type="molecule type" value="Genomic_DNA"/>
</dbReference>
<organism evidence="2 3">
    <name type="scientific">Acanthoscelides obtectus</name>
    <name type="common">Bean weevil</name>
    <name type="synonym">Bruchus obtectus</name>
    <dbReference type="NCBI Taxonomy" id="200917"/>
    <lineage>
        <taxon>Eukaryota</taxon>
        <taxon>Metazoa</taxon>
        <taxon>Ecdysozoa</taxon>
        <taxon>Arthropoda</taxon>
        <taxon>Hexapoda</taxon>
        <taxon>Insecta</taxon>
        <taxon>Pterygota</taxon>
        <taxon>Neoptera</taxon>
        <taxon>Endopterygota</taxon>
        <taxon>Coleoptera</taxon>
        <taxon>Polyphaga</taxon>
        <taxon>Cucujiformia</taxon>
        <taxon>Chrysomeloidea</taxon>
        <taxon>Chrysomelidae</taxon>
        <taxon>Bruchinae</taxon>
        <taxon>Bruchini</taxon>
        <taxon>Acanthoscelides</taxon>
    </lineage>
</organism>
<dbReference type="AlphaFoldDB" id="A0A9P0K417"/>
<reference evidence="2" key="1">
    <citation type="submission" date="2022-03" db="EMBL/GenBank/DDBJ databases">
        <authorList>
            <person name="Sayadi A."/>
        </authorList>
    </citation>
    <scope>NUCLEOTIDE SEQUENCE</scope>
</reference>
<keyword evidence="3" id="KW-1185">Reference proteome</keyword>
<dbReference type="Gene3D" id="3.10.20.90">
    <property type="entry name" value="Phosphatidylinositol 3-kinase Catalytic Subunit, Chain A, domain 1"/>
    <property type="match status" value="1"/>
</dbReference>
<protein>
    <recommendedName>
        <fullName evidence="1">Ubiquitin-like domain-containing protein</fullName>
    </recommendedName>
</protein>
<proteinExistence type="predicted"/>
<evidence type="ECO:0000313" key="3">
    <source>
        <dbReference type="Proteomes" id="UP001152888"/>
    </source>
</evidence>
<dbReference type="InterPro" id="IPR000626">
    <property type="entry name" value="Ubiquitin-like_dom"/>
</dbReference>
<accession>A0A9P0K417</accession>
<dbReference type="InterPro" id="IPR029071">
    <property type="entry name" value="Ubiquitin-like_domsf"/>
</dbReference>
<gene>
    <name evidence="2" type="ORF">ACAOBT_LOCUS7199</name>
</gene>
<feature type="domain" description="Ubiquitin-like" evidence="1">
    <location>
        <begin position="38"/>
        <end position="102"/>
    </location>
</feature>
<comment type="caution">
    <text evidence="2">The sequence shown here is derived from an EMBL/GenBank/DDBJ whole genome shotgun (WGS) entry which is preliminary data.</text>
</comment>
<dbReference type="Proteomes" id="UP001152888">
    <property type="component" value="Unassembled WGS sequence"/>
</dbReference>
<dbReference type="PROSITE" id="PS50053">
    <property type="entry name" value="UBIQUITIN_2"/>
    <property type="match status" value="1"/>
</dbReference>
<evidence type="ECO:0000259" key="1">
    <source>
        <dbReference type="PROSITE" id="PS50053"/>
    </source>
</evidence>
<name>A0A9P0K417_ACAOB</name>
<sequence length="102" mass="11930">MLPNVATLNGGGKISAEEREGSERAFIRYYMDKPESERPDRTVSDLKQKLERFAGFSANKMRLFYVDQDLRDTQGPEEMKFPSKKLYRYNIRSGDEIIMIEK</sequence>